<evidence type="ECO:0008006" key="3">
    <source>
        <dbReference type="Google" id="ProtNLM"/>
    </source>
</evidence>
<proteinExistence type="predicted"/>
<name>A0A5J4ZRV8_9ASTE</name>
<accession>A0A5J4ZRV8</accession>
<dbReference type="AlphaFoldDB" id="A0A5J4ZRV8"/>
<dbReference type="PANTHER" id="PTHR31579:SF42">
    <property type="entry name" value="DUF506 FAMILY PROTEIN (DUF506)"/>
    <property type="match status" value="1"/>
</dbReference>
<dbReference type="NCBIfam" id="TIGR01615">
    <property type="entry name" value="A_thal_3542"/>
    <property type="match status" value="1"/>
</dbReference>
<dbReference type="Pfam" id="PF04720">
    <property type="entry name" value="PDDEXK_6"/>
    <property type="match status" value="1"/>
</dbReference>
<gene>
    <name evidence="1" type="ORF">F0562_014428</name>
</gene>
<keyword evidence="2" id="KW-1185">Reference proteome</keyword>
<organism evidence="1 2">
    <name type="scientific">Nyssa sinensis</name>
    <dbReference type="NCBI Taxonomy" id="561372"/>
    <lineage>
        <taxon>Eukaryota</taxon>
        <taxon>Viridiplantae</taxon>
        <taxon>Streptophyta</taxon>
        <taxon>Embryophyta</taxon>
        <taxon>Tracheophyta</taxon>
        <taxon>Spermatophyta</taxon>
        <taxon>Magnoliopsida</taxon>
        <taxon>eudicotyledons</taxon>
        <taxon>Gunneridae</taxon>
        <taxon>Pentapetalae</taxon>
        <taxon>asterids</taxon>
        <taxon>Cornales</taxon>
        <taxon>Nyssaceae</taxon>
        <taxon>Nyssa</taxon>
    </lineage>
</organism>
<protein>
    <recommendedName>
        <fullName evidence="3">DUF506 domain-containing protein</fullName>
    </recommendedName>
</protein>
<dbReference type="OrthoDB" id="548115at2759"/>
<reference evidence="1 2" key="1">
    <citation type="submission" date="2019-09" db="EMBL/GenBank/DDBJ databases">
        <title>A chromosome-level genome assembly of the Chinese tupelo Nyssa sinensis.</title>
        <authorList>
            <person name="Yang X."/>
            <person name="Kang M."/>
            <person name="Yang Y."/>
            <person name="Xiong H."/>
            <person name="Wang M."/>
            <person name="Zhang Z."/>
            <person name="Wang Z."/>
            <person name="Wu H."/>
            <person name="Ma T."/>
            <person name="Liu J."/>
            <person name="Xi Z."/>
        </authorList>
    </citation>
    <scope>NUCLEOTIDE SEQUENCE [LARGE SCALE GENOMIC DNA]</scope>
    <source>
        <strain evidence="1">J267</strain>
        <tissue evidence="1">Leaf</tissue>
    </source>
</reference>
<dbReference type="Proteomes" id="UP000325577">
    <property type="component" value="Linkage Group LG6"/>
</dbReference>
<sequence>MAKIPVRFKRVTAIFDEVARARLCESSGSEHLPENAMDLSDLVKSFIESDGKEINREKEGNHPESESFCSNSEMTDELRRLFGCEDDADVKRNLQFETEEACQVIGNGSSPGFKRRLMTRLRERGFDAGLCKSKWEKNGRFPSGHYEYMDVNIAGTRYIIEVFLAGEFEIARATDRYTSLLEVFPPIFVGKVEELQQIVRRMCNAIKESMKGMDMHVPPWRKYPYMQAKWFGSYKRTTNVTPVRKAATVDSDKGSTRKRAVELVPLPAISYHCREDFASRVGLKVRLLAAALNDT</sequence>
<evidence type="ECO:0000313" key="1">
    <source>
        <dbReference type="EMBL" id="KAA8520172.1"/>
    </source>
</evidence>
<dbReference type="InterPro" id="IPR006502">
    <property type="entry name" value="PDDEXK-like"/>
</dbReference>
<evidence type="ECO:0000313" key="2">
    <source>
        <dbReference type="Proteomes" id="UP000325577"/>
    </source>
</evidence>
<dbReference type="PANTHER" id="PTHR31579">
    <property type="entry name" value="OS03G0796600 PROTEIN"/>
    <property type="match status" value="1"/>
</dbReference>
<dbReference type="EMBL" id="CM018049">
    <property type="protein sequence ID" value="KAA8520172.1"/>
    <property type="molecule type" value="Genomic_DNA"/>
</dbReference>